<evidence type="ECO:0000259" key="2">
    <source>
        <dbReference type="Pfam" id="PF02893"/>
    </source>
</evidence>
<reference evidence="3 4" key="1">
    <citation type="submission" date="2020-05" db="EMBL/GenBank/DDBJ databases">
        <title>Draft genome of xy-202 and genomic insight in genome of the genus Peptostreptococcus.</title>
        <authorList>
            <person name="Zhang Z."/>
        </authorList>
    </citation>
    <scope>NUCLEOTIDE SEQUENCE [LARGE SCALE GENOMIC DNA]</scope>
    <source>
        <strain evidence="3 4">DSM 27025</strain>
    </source>
</reference>
<feature type="transmembrane region" description="Helical" evidence="1">
    <location>
        <begin position="40"/>
        <end position="59"/>
    </location>
</feature>
<keyword evidence="1" id="KW-1133">Transmembrane helix</keyword>
<gene>
    <name evidence="3" type="ORF">HLB29_07870</name>
</gene>
<dbReference type="InterPro" id="IPR011993">
    <property type="entry name" value="PH-like_dom_sf"/>
</dbReference>
<comment type="caution">
    <text evidence="3">The sequence shown here is derived from an EMBL/GenBank/DDBJ whole genome shotgun (WGS) entry which is preliminary data.</text>
</comment>
<accession>A0ABR6TMH3</accession>
<dbReference type="EMBL" id="JABGBW010000008">
    <property type="protein sequence ID" value="MBC2576604.1"/>
    <property type="molecule type" value="Genomic_DNA"/>
</dbReference>
<evidence type="ECO:0000256" key="1">
    <source>
        <dbReference type="SAM" id="Phobius"/>
    </source>
</evidence>
<keyword evidence="1" id="KW-0812">Transmembrane</keyword>
<dbReference type="InterPro" id="IPR004182">
    <property type="entry name" value="GRAM"/>
</dbReference>
<dbReference type="Pfam" id="PF02893">
    <property type="entry name" value="GRAM"/>
    <property type="match status" value="1"/>
</dbReference>
<proteinExistence type="predicted"/>
<dbReference type="RefSeq" id="WP_185624625.1">
    <property type="nucleotide sequence ID" value="NZ_JABGBW010000008.1"/>
</dbReference>
<evidence type="ECO:0000313" key="3">
    <source>
        <dbReference type="EMBL" id="MBC2576604.1"/>
    </source>
</evidence>
<dbReference type="Proteomes" id="UP000713904">
    <property type="component" value="Unassembled WGS sequence"/>
</dbReference>
<organism evidence="3 4">
    <name type="scientific">Peptostreptococcus canis</name>
    <dbReference type="NCBI Taxonomy" id="1159213"/>
    <lineage>
        <taxon>Bacteria</taxon>
        <taxon>Bacillati</taxon>
        <taxon>Bacillota</taxon>
        <taxon>Clostridia</taxon>
        <taxon>Peptostreptococcales</taxon>
        <taxon>Peptostreptococcaceae</taxon>
        <taxon>Peptostreptococcus</taxon>
    </lineage>
</organism>
<sequence length="185" mass="21048">MRTDTLKQIIASIIVGLLFAVPLNISTYMKKGPGETIGQFLYMFSILAATYFLTGMINNRRGRKTSNMRIFAKKMRNEGILKLDASSDILEIGERPKRGWLYLTDTFVIFTGNPDPELIEKKSVKIPLSKISKVERFKPTFLTNDGIRIKLQKGQQYEVCVGNTQTWIDSIIEGANKKQNKKHKS</sequence>
<keyword evidence="4" id="KW-1185">Reference proteome</keyword>
<feature type="domain" description="GRAM" evidence="2">
    <location>
        <begin position="95"/>
        <end position="147"/>
    </location>
</feature>
<feature type="transmembrane region" description="Helical" evidence="1">
    <location>
        <begin position="9"/>
        <end position="28"/>
    </location>
</feature>
<dbReference type="Gene3D" id="2.30.29.30">
    <property type="entry name" value="Pleckstrin-homology domain (PH domain)/Phosphotyrosine-binding domain (PTB)"/>
    <property type="match status" value="1"/>
</dbReference>
<keyword evidence="1" id="KW-0472">Membrane</keyword>
<evidence type="ECO:0000313" key="4">
    <source>
        <dbReference type="Proteomes" id="UP000713904"/>
    </source>
</evidence>
<protein>
    <recommendedName>
        <fullName evidence="2">GRAM domain-containing protein</fullName>
    </recommendedName>
</protein>
<name>A0ABR6TMH3_9FIRM</name>